<dbReference type="RefSeq" id="WP_021330020.1">
    <property type="nucleotide sequence ID" value="NZ_AUZJ01000020.1"/>
</dbReference>
<dbReference type="STRING" id="1125725.HMPREF1325_1209"/>
<evidence type="ECO:0000313" key="6">
    <source>
        <dbReference type="Proteomes" id="UP000016646"/>
    </source>
</evidence>
<dbReference type="PATRIC" id="fig|1125725.3.peg.984"/>
<evidence type="ECO:0000256" key="1">
    <source>
        <dbReference type="PROSITE-ProRule" id="PRU00339"/>
    </source>
</evidence>
<dbReference type="InterPro" id="IPR019734">
    <property type="entry name" value="TPR_rpt"/>
</dbReference>
<protein>
    <submittedName>
        <fullName evidence="3 4">Lipoprotein</fullName>
    </submittedName>
</protein>
<name>U1GWL6_TRESO</name>
<keyword evidence="3" id="KW-0449">Lipoprotein</keyword>
<comment type="caution">
    <text evidence="3">The sequence shown here is derived from an EMBL/GenBank/DDBJ whole genome shotgun (WGS) entry which is preliminary data.</text>
</comment>
<sequence>MKKLIIIVFAALSFALVSCMTFQKDVLVSSDETVDGGFSLSMQARLASLDAAFFSGDNAANYASERAHIISEIQKRLAFPELEKRAASRLYALLGRAYFIGGNSNEAKKCYEQAARRYADDSEAIVLGHRLGIINLKEALSLRSGDGVLVLESALDAYKAGRYDEAAGLFDTAFLLLAPFYKSAYSPLREKAWRLKDAVSDDKALAKFLPLESISLLQMIEITQASTQLLDIYTGGKKYGGERLFAVVRGAGLLKSVSGISDDGQLRSTAEASRILCARFLWNLRTAAGKNPNPARYSERYRSRMLSSPIPDVPLASPDFDAVLGSVENELMTLRDGVNFYPEGKMSGAEFNASVTKIR</sequence>
<accession>U1GWL6</accession>
<dbReference type="Proteomes" id="UP000016646">
    <property type="component" value="Unassembled WGS sequence"/>
</dbReference>
<dbReference type="SUPFAM" id="SSF48452">
    <property type="entry name" value="TPR-like"/>
    <property type="match status" value="1"/>
</dbReference>
<dbReference type="Gene3D" id="1.25.40.10">
    <property type="entry name" value="Tetratricopeptide repeat domain"/>
    <property type="match status" value="1"/>
</dbReference>
<dbReference type="AlphaFoldDB" id="U1GWL6"/>
<dbReference type="EMBL" id="AVQI01000030">
    <property type="protein sequence ID" value="ERK03804.1"/>
    <property type="molecule type" value="Genomic_DNA"/>
</dbReference>
<dbReference type="InterPro" id="IPR011990">
    <property type="entry name" value="TPR-like_helical_dom_sf"/>
</dbReference>
<proteinExistence type="predicted"/>
<evidence type="ECO:0000313" key="4">
    <source>
        <dbReference type="EMBL" id="ERK03804.1"/>
    </source>
</evidence>
<reference evidence="5 6" key="1">
    <citation type="submission" date="2013-08" db="EMBL/GenBank/DDBJ databases">
        <authorList>
            <person name="Durkin A.S."/>
            <person name="Haft D.R."/>
            <person name="McCorrison J."/>
            <person name="Torralba M."/>
            <person name="Gillis M."/>
            <person name="Haft D.H."/>
            <person name="Methe B."/>
            <person name="Sutton G."/>
            <person name="Nelson K.E."/>
        </authorList>
    </citation>
    <scope>NUCLEOTIDE SEQUENCE [LARGE SCALE GENOMIC DNA]</scope>
    <source>
        <strain evidence="4 6">ATCC 35536</strain>
        <strain evidence="3 5">VPI DR56BR1116</strain>
    </source>
</reference>
<dbReference type="PROSITE" id="PS51257">
    <property type="entry name" value="PROKAR_LIPOPROTEIN"/>
    <property type="match status" value="1"/>
</dbReference>
<dbReference type="EMBL" id="AUZJ01000020">
    <property type="protein sequence ID" value="ERF60959.1"/>
    <property type="molecule type" value="Genomic_DNA"/>
</dbReference>
<dbReference type="PROSITE" id="PS50005">
    <property type="entry name" value="TPR"/>
    <property type="match status" value="1"/>
</dbReference>
<keyword evidence="6" id="KW-1185">Reference proteome</keyword>
<keyword evidence="1" id="KW-0802">TPR repeat</keyword>
<evidence type="ECO:0000313" key="5">
    <source>
        <dbReference type="Proteomes" id="UP000016412"/>
    </source>
</evidence>
<evidence type="ECO:0000256" key="2">
    <source>
        <dbReference type="SAM" id="SignalP"/>
    </source>
</evidence>
<dbReference type="Proteomes" id="UP000016412">
    <property type="component" value="Unassembled WGS sequence"/>
</dbReference>
<organism evidence="3 5">
    <name type="scientific">Treponema socranskii subsp. socranskii VPI DR56BR1116 = ATCC 35536</name>
    <dbReference type="NCBI Taxonomy" id="1125725"/>
    <lineage>
        <taxon>Bacteria</taxon>
        <taxon>Pseudomonadati</taxon>
        <taxon>Spirochaetota</taxon>
        <taxon>Spirochaetia</taxon>
        <taxon>Spirochaetales</taxon>
        <taxon>Treponemataceae</taxon>
        <taxon>Treponema</taxon>
    </lineage>
</organism>
<gene>
    <name evidence="4" type="ORF">HMPREF0860_1902</name>
    <name evidence="3" type="ORF">HMPREF1325_1209</name>
</gene>
<feature type="repeat" description="TPR" evidence="1">
    <location>
        <begin position="88"/>
        <end position="121"/>
    </location>
</feature>
<evidence type="ECO:0000313" key="3">
    <source>
        <dbReference type="EMBL" id="ERF60959.1"/>
    </source>
</evidence>
<dbReference type="OrthoDB" id="355708at2"/>
<feature type="signal peptide" evidence="2">
    <location>
        <begin position="1"/>
        <end position="23"/>
    </location>
</feature>
<feature type="chain" id="PRO_5004612132" evidence="2">
    <location>
        <begin position="24"/>
        <end position="359"/>
    </location>
</feature>
<dbReference type="eggNOG" id="ENOG5031BYU">
    <property type="taxonomic scope" value="Bacteria"/>
</dbReference>
<keyword evidence="2" id="KW-0732">Signal</keyword>